<reference evidence="1 2" key="1">
    <citation type="submission" date="2022-12" db="EMBL/GenBank/DDBJ databases">
        <title>Two new species, Stenotrophomonas aracearum and Stenotrophomonas oahuensis, isolated from Anthurium (Araceae family) in Hawaii.</title>
        <authorList>
            <person name="Chunag S.C."/>
            <person name="Dobhal S."/>
            <person name="Alvarez A."/>
            <person name="Arif M."/>
        </authorList>
    </citation>
    <scope>NUCLEOTIDE SEQUENCE [LARGE SCALE GENOMIC DNA]</scope>
    <source>
        <strain evidence="1 2">A5588</strain>
    </source>
</reference>
<dbReference type="EMBL" id="CP115543">
    <property type="protein sequence ID" value="WNH49605.1"/>
    <property type="molecule type" value="Genomic_DNA"/>
</dbReference>
<organism evidence="1 2">
    <name type="scientific">Stenotrophomonas aracearum</name>
    <dbReference type="NCBI Taxonomy" id="3003272"/>
    <lineage>
        <taxon>Bacteria</taxon>
        <taxon>Pseudomonadati</taxon>
        <taxon>Pseudomonadota</taxon>
        <taxon>Gammaproteobacteria</taxon>
        <taxon>Lysobacterales</taxon>
        <taxon>Lysobacteraceae</taxon>
        <taxon>Stenotrophomonas</taxon>
    </lineage>
</organism>
<dbReference type="RefSeq" id="WP_311183951.1">
    <property type="nucleotide sequence ID" value="NZ_CP115543.1"/>
</dbReference>
<evidence type="ECO:0000313" key="1">
    <source>
        <dbReference type="EMBL" id="WNH49605.1"/>
    </source>
</evidence>
<name>A0ABY9YFX3_9GAMM</name>
<accession>A0ABY9YFX3</accession>
<gene>
    <name evidence="1" type="ORF">PDM28_04615</name>
</gene>
<evidence type="ECO:0000313" key="2">
    <source>
        <dbReference type="Proteomes" id="UP001305421"/>
    </source>
</evidence>
<proteinExistence type="predicted"/>
<sequence length="93" mass="9899">MPNIGSFYLFEVDCNGLTASGPEAVKVHWLYAQCTHCGQNFMGTCPPTLVNLPDGGTVVECPNCASRQAVAGQTFVDFMDRFPTGFSGPIPAP</sequence>
<protein>
    <submittedName>
        <fullName evidence="1">Uncharacterized protein</fullName>
    </submittedName>
</protein>
<keyword evidence="2" id="KW-1185">Reference proteome</keyword>
<dbReference type="Proteomes" id="UP001305421">
    <property type="component" value="Chromosome"/>
</dbReference>